<accession>A0A6P0U744</accession>
<dbReference type="CDD" id="cd24013">
    <property type="entry name" value="ASKHA_ATPase_BT3980-like"/>
    <property type="match status" value="1"/>
</dbReference>
<dbReference type="Gene3D" id="3.30.420.250">
    <property type="match status" value="1"/>
</dbReference>
<protein>
    <submittedName>
        <fullName evidence="1">DUF3822 family protein</fullName>
    </submittedName>
</protein>
<name>A0A6P0U744_9FLAO</name>
<keyword evidence="2" id="KW-1185">Reference proteome</keyword>
<evidence type="ECO:0000313" key="2">
    <source>
        <dbReference type="Proteomes" id="UP000468443"/>
    </source>
</evidence>
<dbReference type="AlphaFoldDB" id="A0A6P0U744"/>
<dbReference type="InterPro" id="IPR024213">
    <property type="entry name" value="DUF3822"/>
</dbReference>
<organism evidence="1 2">
    <name type="scientific">Muriicola jejuensis</name>
    <dbReference type="NCBI Taxonomy" id="504488"/>
    <lineage>
        <taxon>Bacteria</taxon>
        <taxon>Pseudomonadati</taxon>
        <taxon>Bacteroidota</taxon>
        <taxon>Flavobacteriia</taxon>
        <taxon>Flavobacteriales</taxon>
        <taxon>Flavobacteriaceae</taxon>
        <taxon>Muriicola</taxon>
    </lineage>
</organism>
<dbReference type="Pfam" id="PF12864">
    <property type="entry name" value="DUF3822"/>
    <property type="match status" value="1"/>
</dbReference>
<dbReference type="Proteomes" id="UP000468443">
    <property type="component" value="Unassembled WGS sequence"/>
</dbReference>
<evidence type="ECO:0000313" key="1">
    <source>
        <dbReference type="EMBL" id="NER08945.1"/>
    </source>
</evidence>
<gene>
    <name evidence="1" type="ORF">GWK09_00300</name>
</gene>
<reference evidence="1 2" key="1">
    <citation type="submission" date="2020-01" db="EMBL/GenBank/DDBJ databases">
        <title>Muriicola jejuensis KCTC 22299.</title>
        <authorList>
            <person name="Wang G."/>
        </authorList>
    </citation>
    <scope>NUCLEOTIDE SEQUENCE [LARGE SCALE GENOMIC DNA]</scope>
    <source>
        <strain evidence="1 2">KCTC 22299</strain>
    </source>
</reference>
<dbReference type="EMBL" id="JAABOP010000001">
    <property type="protein sequence ID" value="NER08945.1"/>
    <property type="molecule type" value="Genomic_DNA"/>
</dbReference>
<dbReference type="Gene3D" id="3.30.420.260">
    <property type="match status" value="1"/>
</dbReference>
<proteinExistence type="predicted"/>
<sequence>METGPLFMTKKETNKEPGEDLILEDYYHLSIQVSLNGLSFCILDSIGKKIVRAESRRFSSRLNPFDAQKELKAFIKSSGVTDYAFSEVVVVHRNDLYSLVPKVLFDPGELPNYLKYNAKILANDLLEYDEIPSFDLVNVYVPFVNINNTIYDFFGDFEFKHHSSVLIESLLASTSGSNETVCFAHVTPEELDLIVLKQKKLVFFNNFSCHTPEDFLYYLLFTMEQLQLDTGETKLRVFGSIEEGDPLFDLCQEYIQHLSLYIPDLPKDISSDGPDLQDHYLEINAF</sequence>
<comment type="caution">
    <text evidence="1">The sequence shown here is derived from an EMBL/GenBank/DDBJ whole genome shotgun (WGS) entry which is preliminary data.</text>
</comment>